<dbReference type="RefSeq" id="WP_154820077.1">
    <property type="nucleotide sequence ID" value="NZ_CP140152.1"/>
</dbReference>
<reference evidence="1 2" key="1">
    <citation type="submission" date="2023-11" db="EMBL/GenBank/DDBJ databases">
        <title>MicrobeMod: A computational toolkit for identifying prokaryotic methylation and restriction-modification with nanopore sequencing.</title>
        <authorList>
            <person name="Crits-Christoph A."/>
            <person name="Kang S.C."/>
            <person name="Lee H."/>
            <person name="Ostrov N."/>
        </authorList>
    </citation>
    <scope>NUCLEOTIDE SEQUENCE [LARGE SCALE GENOMIC DNA]</scope>
    <source>
        <strain evidence="1 2">ATCC 25935</strain>
    </source>
</reference>
<protein>
    <submittedName>
        <fullName evidence="1">Uncharacterized protein</fullName>
    </submittedName>
</protein>
<dbReference type="GeneID" id="43167047"/>
<keyword evidence="2" id="KW-1185">Reference proteome</keyword>
<evidence type="ECO:0000313" key="1">
    <source>
        <dbReference type="EMBL" id="WQH04593.1"/>
    </source>
</evidence>
<accession>A0ABZ0XYP9</accession>
<dbReference type="Proteomes" id="UP001326110">
    <property type="component" value="Chromosome"/>
</dbReference>
<proteinExistence type="predicted"/>
<gene>
    <name evidence="1" type="ORF">SR858_26740</name>
</gene>
<evidence type="ECO:0000313" key="2">
    <source>
        <dbReference type="Proteomes" id="UP001326110"/>
    </source>
</evidence>
<sequence length="82" mass="8851">MSAFKGRSAFIIVPFDEKAAVECAINVADALAAGDKKGAERRTLAKIKFDHQIVAIAKVNGATSPPWVRMICRKVPSPNNEI</sequence>
<organism evidence="1 2">
    <name type="scientific">Duganella zoogloeoides</name>
    <dbReference type="NCBI Taxonomy" id="75659"/>
    <lineage>
        <taxon>Bacteria</taxon>
        <taxon>Pseudomonadati</taxon>
        <taxon>Pseudomonadota</taxon>
        <taxon>Betaproteobacteria</taxon>
        <taxon>Burkholderiales</taxon>
        <taxon>Oxalobacteraceae</taxon>
        <taxon>Telluria group</taxon>
        <taxon>Duganella</taxon>
    </lineage>
</organism>
<dbReference type="EMBL" id="CP140152">
    <property type="protein sequence ID" value="WQH04593.1"/>
    <property type="molecule type" value="Genomic_DNA"/>
</dbReference>
<name>A0ABZ0XYP9_9BURK</name>